<comment type="caution">
    <text evidence="3">The sequence shown here is derived from an EMBL/GenBank/DDBJ whole genome shotgun (WGS) entry which is preliminary data.</text>
</comment>
<dbReference type="RefSeq" id="WP_135621396.1">
    <property type="nucleotide sequence ID" value="NZ_RQGD01000002.1"/>
</dbReference>
<dbReference type="InterPro" id="IPR013249">
    <property type="entry name" value="RNA_pol_sigma70_r4_t2"/>
</dbReference>
<dbReference type="Gene3D" id="1.10.10.10">
    <property type="entry name" value="Winged helix-like DNA-binding domain superfamily/Winged helix DNA-binding domain"/>
    <property type="match status" value="1"/>
</dbReference>
<dbReference type="Pfam" id="PF08281">
    <property type="entry name" value="Sigma70_r4_2"/>
    <property type="match status" value="1"/>
</dbReference>
<feature type="domain" description="RNA polymerase sigma factor 70 region 4 type 2" evidence="2">
    <location>
        <begin position="101"/>
        <end position="150"/>
    </location>
</feature>
<gene>
    <name evidence="3" type="ORF">EHQ58_00605</name>
</gene>
<dbReference type="SUPFAM" id="SSF88946">
    <property type="entry name" value="Sigma2 domain of RNA polymerase sigma factors"/>
    <property type="match status" value="1"/>
</dbReference>
<keyword evidence="4" id="KW-1185">Reference proteome</keyword>
<accession>A0A4R9KD10</accession>
<dbReference type="Gene3D" id="1.10.1740.10">
    <property type="match status" value="1"/>
</dbReference>
<dbReference type="Proteomes" id="UP000297693">
    <property type="component" value="Unassembled WGS sequence"/>
</dbReference>
<feature type="domain" description="RNA polymerase sigma-70 region 2" evidence="1">
    <location>
        <begin position="9"/>
        <end position="72"/>
    </location>
</feature>
<dbReference type="EMBL" id="RQGD01000002">
    <property type="protein sequence ID" value="TGL63971.1"/>
    <property type="molecule type" value="Genomic_DNA"/>
</dbReference>
<dbReference type="NCBIfam" id="TIGR02937">
    <property type="entry name" value="sigma70-ECF"/>
    <property type="match status" value="1"/>
</dbReference>
<organism evidence="3 4">
    <name type="scientific">Leptospira ognonensis</name>
    <dbReference type="NCBI Taxonomy" id="2484945"/>
    <lineage>
        <taxon>Bacteria</taxon>
        <taxon>Pseudomonadati</taxon>
        <taxon>Spirochaetota</taxon>
        <taxon>Spirochaetia</taxon>
        <taxon>Leptospirales</taxon>
        <taxon>Leptospiraceae</taxon>
        <taxon>Leptospira</taxon>
    </lineage>
</organism>
<dbReference type="PANTHER" id="PTHR30173">
    <property type="entry name" value="SIGMA 19 FACTOR"/>
    <property type="match status" value="1"/>
</dbReference>
<name>A0A4R9KD10_9LEPT</name>
<evidence type="ECO:0000259" key="2">
    <source>
        <dbReference type="Pfam" id="PF08281"/>
    </source>
</evidence>
<dbReference type="GO" id="GO:0003677">
    <property type="term" value="F:DNA binding"/>
    <property type="evidence" value="ECO:0007669"/>
    <property type="project" value="InterPro"/>
</dbReference>
<dbReference type="InterPro" id="IPR013324">
    <property type="entry name" value="RNA_pol_sigma_r3/r4-like"/>
</dbReference>
<evidence type="ECO:0000259" key="1">
    <source>
        <dbReference type="Pfam" id="PF04542"/>
    </source>
</evidence>
<dbReference type="InterPro" id="IPR036388">
    <property type="entry name" value="WH-like_DNA-bd_sf"/>
</dbReference>
<evidence type="ECO:0000313" key="3">
    <source>
        <dbReference type="EMBL" id="TGL63971.1"/>
    </source>
</evidence>
<reference evidence="3" key="1">
    <citation type="journal article" date="2019" name="PLoS Negl. Trop. Dis.">
        <title>Revisiting the worldwide diversity of Leptospira species in the environment.</title>
        <authorList>
            <person name="Vincent A.T."/>
            <person name="Schiettekatte O."/>
            <person name="Bourhy P."/>
            <person name="Veyrier F.J."/>
            <person name="Picardeau M."/>
        </authorList>
    </citation>
    <scope>NUCLEOTIDE SEQUENCE [LARGE SCALE GENOMIC DNA]</scope>
    <source>
        <strain evidence="3">201702476</strain>
    </source>
</reference>
<dbReference type="InterPro" id="IPR052704">
    <property type="entry name" value="ECF_Sigma-70_Domain"/>
</dbReference>
<dbReference type="SUPFAM" id="SSF88659">
    <property type="entry name" value="Sigma3 and sigma4 domains of RNA polymerase sigma factors"/>
    <property type="match status" value="1"/>
</dbReference>
<dbReference type="InterPro" id="IPR013325">
    <property type="entry name" value="RNA_pol_sigma_r2"/>
</dbReference>
<dbReference type="InterPro" id="IPR007627">
    <property type="entry name" value="RNA_pol_sigma70_r2"/>
</dbReference>
<dbReference type="AlphaFoldDB" id="A0A4R9KD10"/>
<dbReference type="GO" id="GO:0016987">
    <property type="term" value="F:sigma factor activity"/>
    <property type="evidence" value="ECO:0007669"/>
    <property type="project" value="InterPro"/>
</dbReference>
<dbReference type="OrthoDB" id="3211555at2"/>
<dbReference type="Pfam" id="PF04542">
    <property type="entry name" value="Sigma70_r2"/>
    <property type="match status" value="1"/>
</dbReference>
<proteinExistence type="predicted"/>
<dbReference type="PANTHER" id="PTHR30173:SF36">
    <property type="entry name" value="ECF RNA POLYMERASE SIGMA FACTOR SIGJ"/>
    <property type="match status" value="1"/>
</dbReference>
<protein>
    <submittedName>
        <fullName evidence="3">Sigma-70 family RNA polymerase sigma factor</fullName>
    </submittedName>
</protein>
<dbReference type="InterPro" id="IPR014284">
    <property type="entry name" value="RNA_pol_sigma-70_dom"/>
</dbReference>
<dbReference type="GO" id="GO:0006352">
    <property type="term" value="P:DNA-templated transcription initiation"/>
    <property type="evidence" value="ECO:0007669"/>
    <property type="project" value="InterPro"/>
</dbReference>
<evidence type="ECO:0000313" key="4">
    <source>
        <dbReference type="Proteomes" id="UP000297693"/>
    </source>
</evidence>
<sequence>MNDIALFISLKQYLFSIVYRITGSYQDSEDIIQESYLRFQKLRLGEISNLKAYLGKMVAHLAYDLLKKAARRKETYIGPYLPEPIPTIQEGGSTDQIDFAFLVILERLNPIERAVYILREAFDFEYEWISEIVGKKPENCRQVLKRAKTSLKDRKSKFTTSETIRAELLDEFIYACYSKDATKLSSLMREEIISYSDGGGKVHAARIPISGLERTVRFLIKTSANRGTADSFYFTQANGKKAVIGYKDNVPTFLQYLQLEEDRISKVYTILNPEKLRAFANIDKLKEAGLLRKLYLSHFLRLYFRDFFSAFWNRKK</sequence>